<evidence type="ECO:0000313" key="2">
    <source>
        <dbReference type="EMBL" id="KAF1950502.1"/>
    </source>
</evidence>
<accession>A0A6A5TFT2</accession>
<dbReference type="Proteomes" id="UP000800035">
    <property type="component" value="Unassembled WGS sequence"/>
</dbReference>
<evidence type="ECO:0000313" key="3">
    <source>
        <dbReference type="Proteomes" id="UP000800035"/>
    </source>
</evidence>
<sequence length="573" mass="66246">MDVPEARPIPAFTELPTEIHILIVEELADEGSNFLRCINDFPNLKNLRLACRQYAYLPRLLSILFHGVRLLASPRLVELAQNMDMSKIKPHVKRIAFEPTKYSWNMTYDLFREIIFQELMEEAGEKEKDKFRAQAKARGPEYSGMRWSDNTSSVAEFINKYMEGKAPFPEDEVNSGYGRYMAQANLTRQVFENGKVKTAWENMLRQLPEAKMFRIGMWDYGYSIGTWDYDDPVEEKTWKERGCNVYGHRHGMEAYHHDKGKCRSLQEPVAEALVNSVLSCLHAAGSSLEQLDMQYIANAAFTWADNGRLVGLDLSKLHTFIFRPRIAEFRIHNTSRARIEWVYSRFSKAIAAILRKSATSLRILEISPSENSPWEDNVLWPNSRDDIVALPMLGSFKTCASLHISHFARFLRTAPKLERLDLWWCEGREGEWREIWRAIRYHPRRMLLDFDYISCNGQNEINMKHFTGEDSKYSEYADGVWRNLVYDLEMYLSNKGEWNNSCGWFDNWDGDDEGSDDGGDETEEEEKEFWRGGNDGWEPVGGVMLGSDEESSDGDEDDEGDGDEDMDDAEDGL</sequence>
<feature type="compositionally biased region" description="Acidic residues" evidence="1">
    <location>
        <begin position="509"/>
        <end position="527"/>
    </location>
</feature>
<dbReference type="OrthoDB" id="5010675at2759"/>
<name>A0A6A5TFT2_9PLEO</name>
<dbReference type="AlphaFoldDB" id="A0A6A5TFT2"/>
<keyword evidence="3" id="KW-1185">Reference proteome</keyword>
<gene>
    <name evidence="2" type="ORF">CC80DRAFT_496759</name>
</gene>
<feature type="region of interest" description="Disordered" evidence="1">
    <location>
        <begin position="509"/>
        <end position="573"/>
    </location>
</feature>
<feature type="compositionally biased region" description="Acidic residues" evidence="1">
    <location>
        <begin position="547"/>
        <end position="573"/>
    </location>
</feature>
<proteinExistence type="predicted"/>
<reference evidence="2" key="1">
    <citation type="journal article" date="2020" name="Stud. Mycol.">
        <title>101 Dothideomycetes genomes: a test case for predicting lifestyles and emergence of pathogens.</title>
        <authorList>
            <person name="Haridas S."/>
            <person name="Albert R."/>
            <person name="Binder M."/>
            <person name="Bloem J."/>
            <person name="Labutti K."/>
            <person name="Salamov A."/>
            <person name="Andreopoulos B."/>
            <person name="Baker S."/>
            <person name="Barry K."/>
            <person name="Bills G."/>
            <person name="Bluhm B."/>
            <person name="Cannon C."/>
            <person name="Castanera R."/>
            <person name="Culley D."/>
            <person name="Daum C."/>
            <person name="Ezra D."/>
            <person name="Gonzalez J."/>
            <person name="Henrissat B."/>
            <person name="Kuo A."/>
            <person name="Liang C."/>
            <person name="Lipzen A."/>
            <person name="Lutzoni F."/>
            <person name="Magnuson J."/>
            <person name="Mondo S."/>
            <person name="Nolan M."/>
            <person name="Ohm R."/>
            <person name="Pangilinan J."/>
            <person name="Park H.-J."/>
            <person name="Ramirez L."/>
            <person name="Alfaro M."/>
            <person name="Sun H."/>
            <person name="Tritt A."/>
            <person name="Yoshinaga Y."/>
            <person name="Zwiers L.-H."/>
            <person name="Turgeon B."/>
            <person name="Goodwin S."/>
            <person name="Spatafora J."/>
            <person name="Crous P."/>
            <person name="Grigoriev I."/>
        </authorList>
    </citation>
    <scope>NUCLEOTIDE SEQUENCE</scope>
    <source>
        <strain evidence="2">CBS 675.92</strain>
    </source>
</reference>
<evidence type="ECO:0000256" key="1">
    <source>
        <dbReference type="SAM" id="MobiDB-lite"/>
    </source>
</evidence>
<protein>
    <submittedName>
        <fullName evidence="2">Uncharacterized protein</fullName>
    </submittedName>
</protein>
<dbReference type="EMBL" id="ML977025">
    <property type="protein sequence ID" value="KAF1950502.1"/>
    <property type="molecule type" value="Genomic_DNA"/>
</dbReference>
<organism evidence="2 3">
    <name type="scientific">Byssothecium circinans</name>
    <dbReference type="NCBI Taxonomy" id="147558"/>
    <lineage>
        <taxon>Eukaryota</taxon>
        <taxon>Fungi</taxon>
        <taxon>Dikarya</taxon>
        <taxon>Ascomycota</taxon>
        <taxon>Pezizomycotina</taxon>
        <taxon>Dothideomycetes</taxon>
        <taxon>Pleosporomycetidae</taxon>
        <taxon>Pleosporales</taxon>
        <taxon>Massarineae</taxon>
        <taxon>Massarinaceae</taxon>
        <taxon>Byssothecium</taxon>
    </lineage>
</organism>